<dbReference type="AlphaFoldDB" id="A0ABD0PJQ0"/>
<reference evidence="2 3" key="1">
    <citation type="submission" date="2024-05" db="EMBL/GenBank/DDBJ databases">
        <title>Genome sequencing and assembly of Indian major carp, Cirrhinus mrigala (Hamilton, 1822).</title>
        <authorList>
            <person name="Mohindra V."/>
            <person name="Chowdhury L.M."/>
            <person name="Lal K."/>
            <person name="Jena J.K."/>
        </authorList>
    </citation>
    <scope>NUCLEOTIDE SEQUENCE [LARGE SCALE GENOMIC DNA]</scope>
    <source>
        <strain evidence="2">CM1030</strain>
        <tissue evidence="2">Blood</tissue>
    </source>
</reference>
<proteinExistence type="predicted"/>
<evidence type="ECO:0000313" key="2">
    <source>
        <dbReference type="EMBL" id="KAL0173906.1"/>
    </source>
</evidence>
<accession>A0ABD0PJQ0</accession>
<sequence length="98" mass="10813">FSRAPPHPQPRTRSRTQAAARSQTPSTAPCSSRPSAALPRSNRLAAVPRSELIVDNMASHLYNKDTMDQFELLSPSLLLVPYSLPPDPPWPPELCTRP</sequence>
<keyword evidence="3" id="KW-1185">Reference proteome</keyword>
<feature type="compositionally biased region" description="Low complexity" evidence="1">
    <location>
        <begin position="15"/>
        <end position="24"/>
    </location>
</feature>
<evidence type="ECO:0000313" key="3">
    <source>
        <dbReference type="Proteomes" id="UP001529510"/>
    </source>
</evidence>
<dbReference type="Proteomes" id="UP001529510">
    <property type="component" value="Unassembled WGS sequence"/>
</dbReference>
<protein>
    <recommendedName>
        <fullName evidence="4">DDE-1 domain-containing protein</fullName>
    </recommendedName>
</protein>
<feature type="region of interest" description="Disordered" evidence="1">
    <location>
        <begin position="1"/>
        <end position="43"/>
    </location>
</feature>
<feature type="compositionally biased region" description="Polar residues" evidence="1">
    <location>
        <begin position="25"/>
        <end position="34"/>
    </location>
</feature>
<organism evidence="2 3">
    <name type="scientific">Cirrhinus mrigala</name>
    <name type="common">Mrigala</name>
    <dbReference type="NCBI Taxonomy" id="683832"/>
    <lineage>
        <taxon>Eukaryota</taxon>
        <taxon>Metazoa</taxon>
        <taxon>Chordata</taxon>
        <taxon>Craniata</taxon>
        <taxon>Vertebrata</taxon>
        <taxon>Euteleostomi</taxon>
        <taxon>Actinopterygii</taxon>
        <taxon>Neopterygii</taxon>
        <taxon>Teleostei</taxon>
        <taxon>Ostariophysi</taxon>
        <taxon>Cypriniformes</taxon>
        <taxon>Cyprinidae</taxon>
        <taxon>Labeoninae</taxon>
        <taxon>Labeonini</taxon>
        <taxon>Cirrhinus</taxon>
    </lineage>
</organism>
<feature type="non-terminal residue" evidence="2">
    <location>
        <position position="98"/>
    </location>
</feature>
<dbReference type="EMBL" id="JAMKFB020000015">
    <property type="protein sequence ID" value="KAL0173906.1"/>
    <property type="molecule type" value="Genomic_DNA"/>
</dbReference>
<gene>
    <name evidence="2" type="ORF">M9458_029874</name>
</gene>
<comment type="caution">
    <text evidence="2">The sequence shown here is derived from an EMBL/GenBank/DDBJ whole genome shotgun (WGS) entry which is preliminary data.</text>
</comment>
<feature type="non-terminal residue" evidence="2">
    <location>
        <position position="1"/>
    </location>
</feature>
<name>A0ABD0PJQ0_CIRMR</name>
<evidence type="ECO:0008006" key="4">
    <source>
        <dbReference type="Google" id="ProtNLM"/>
    </source>
</evidence>
<evidence type="ECO:0000256" key="1">
    <source>
        <dbReference type="SAM" id="MobiDB-lite"/>
    </source>
</evidence>